<dbReference type="GO" id="GO:0005634">
    <property type="term" value="C:nucleus"/>
    <property type="evidence" value="ECO:0007669"/>
    <property type="project" value="UniProtKB-SubCell"/>
</dbReference>
<keyword evidence="4" id="KW-0805">Transcription regulation</keyword>
<keyword evidence="10" id="KW-0175">Coiled coil</keyword>
<evidence type="ECO:0000256" key="10">
    <source>
        <dbReference type="SAM" id="Coils"/>
    </source>
</evidence>
<dbReference type="InterPro" id="IPR036388">
    <property type="entry name" value="WH-like_DNA-bd_sf"/>
</dbReference>
<protein>
    <recommendedName>
        <fullName evidence="11">HSF-type DNA-binding domain-containing protein</fullName>
    </recommendedName>
</protein>
<evidence type="ECO:0000256" key="6">
    <source>
        <dbReference type="ARBA" id="ARBA00023125"/>
    </source>
</evidence>
<evidence type="ECO:0000259" key="11">
    <source>
        <dbReference type="SMART" id="SM00415"/>
    </source>
</evidence>
<evidence type="ECO:0000256" key="8">
    <source>
        <dbReference type="ARBA" id="ARBA00023242"/>
    </source>
</evidence>
<dbReference type="SMART" id="SM00415">
    <property type="entry name" value="HSF"/>
    <property type="match status" value="1"/>
</dbReference>
<comment type="caution">
    <text evidence="12">The sequence shown here is derived from an EMBL/GenBank/DDBJ whole genome shotgun (WGS) entry which is preliminary data.</text>
</comment>
<comment type="subunit">
    <text evidence="2">Homotrimer.</text>
</comment>
<evidence type="ECO:0000313" key="12">
    <source>
        <dbReference type="EMBL" id="KAL3615044.1"/>
    </source>
</evidence>
<evidence type="ECO:0000256" key="5">
    <source>
        <dbReference type="ARBA" id="ARBA00023016"/>
    </source>
</evidence>
<feature type="domain" description="HSF-type DNA-binding" evidence="11">
    <location>
        <begin position="33"/>
        <end position="127"/>
    </location>
</feature>
<name>A0ABD3BCQ1_9LAMI</name>
<evidence type="ECO:0000256" key="1">
    <source>
        <dbReference type="ARBA" id="ARBA00004123"/>
    </source>
</evidence>
<keyword evidence="5" id="KW-0346">Stress response</keyword>
<reference evidence="13" key="1">
    <citation type="journal article" date="2024" name="IScience">
        <title>Strigolactones Initiate the Formation of Haustorium-like Structures in Castilleja.</title>
        <authorList>
            <person name="Buerger M."/>
            <person name="Peterson D."/>
            <person name="Chory J."/>
        </authorList>
    </citation>
    <scope>NUCLEOTIDE SEQUENCE [LARGE SCALE GENOMIC DNA]</scope>
</reference>
<dbReference type="PRINTS" id="PR00056">
    <property type="entry name" value="HSFDOMAIN"/>
</dbReference>
<dbReference type="InterPro" id="IPR036390">
    <property type="entry name" value="WH_DNA-bd_sf"/>
</dbReference>
<dbReference type="PANTHER" id="PTHR10015:SF456">
    <property type="entry name" value="E2F_DP FAMILY WINGED-HELIX DNA-BINDING DOMAIN-CONTAINING PROTEIN-RELATED"/>
    <property type="match status" value="1"/>
</dbReference>
<comment type="similarity">
    <text evidence="9">Belongs to the HSF family.</text>
</comment>
<dbReference type="GO" id="GO:0003677">
    <property type="term" value="F:DNA binding"/>
    <property type="evidence" value="ECO:0007669"/>
    <property type="project" value="UniProtKB-KW"/>
</dbReference>
<keyword evidence="7" id="KW-0804">Transcription</keyword>
<evidence type="ECO:0000256" key="4">
    <source>
        <dbReference type="ARBA" id="ARBA00023015"/>
    </source>
</evidence>
<proteinExistence type="inferred from homology"/>
<organism evidence="12 13">
    <name type="scientific">Castilleja foliolosa</name>
    <dbReference type="NCBI Taxonomy" id="1961234"/>
    <lineage>
        <taxon>Eukaryota</taxon>
        <taxon>Viridiplantae</taxon>
        <taxon>Streptophyta</taxon>
        <taxon>Embryophyta</taxon>
        <taxon>Tracheophyta</taxon>
        <taxon>Spermatophyta</taxon>
        <taxon>Magnoliopsida</taxon>
        <taxon>eudicotyledons</taxon>
        <taxon>Gunneridae</taxon>
        <taxon>Pentapetalae</taxon>
        <taxon>asterids</taxon>
        <taxon>lamiids</taxon>
        <taxon>Lamiales</taxon>
        <taxon>Orobanchaceae</taxon>
        <taxon>Pedicularideae</taxon>
        <taxon>Castillejinae</taxon>
        <taxon>Castilleja</taxon>
    </lineage>
</organism>
<dbReference type="FunFam" id="1.10.10.10:FF:000037">
    <property type="entry name" value="Heat stress transcription factor B-4"/>
    <property type="match status" value="1"/>
</dbReference>
<dbReference type="PANTHER" id="PTHR10015">
    <property type="entry name" value="HEAT SHOCK TRANSCRIPTION FACTOR"/>
    <property type="match status" value="1"/>
</dbReference>
<keyword evidence="3" id="KW-0597">Phosphoprotein</keyword>
<evidence type="ECO:0000256" key="2">
    <source>
        <dbReference type="ARBA" id="ARBA00011233"/>
    </source>
</evidence>
<keyword evidence="13" id="KW-1185">Reference proteome</keyword>
<comment type="subcellular location">
    <subcellularLocation>
        <location evidence="1">Nucleus</location>
    </subcellularLocation>
</comment>
<gene>
    <name evidence="12" type="ORF">CASFOL_040705</name>
</gene>
<evidence type="ECO:0000256" key="7">
    <source>
        <dbReference type="ARBA" id="ARBA00023163"/>
    </source>
</evidence>
<dbReference type="EMBL" id="JAVIJP010000100">
    <property type="protein sequence ID" value="KAL3615044.1"/>
    <property type="molecule type" value="Genomic_DNA"/>
</dbReference>
<keyword evidence="6" id="KW-0238">DNA-binding</keyword>
<evidence type="ECO:0000313" key="13">
    <source>
        <dbReference type="Proteomes" id="UP001632038"/>
    </source>
</evidence>
<dbReference type="AlphaFoldDB" id="A0ABD3BCQ1"/>
<dbReference type="Pfam" id="PF00447">
    <property type="entry name" value="HSF_DNA-bind"/>
    <property type="match status" value="1"/>
</dbReference>
<sequence length="314" mass="35553">MNKDIVGCGAGDCPSSSSKDMFGCRNKGVRGSGISDFVTKAYNIVNDPNTNPVVSWSLSGNSLIIWDHIKFAAEILPKFFKHNNLSSFIYQLNNYGFRKIGVEHQWEYENPYFQAGKEYLLAKMKRRGQNRETKKNPSYRIINNNRVEIKADILRNGINESKLEIEKLKTQQSEMESQIAAVESEMKSFESKSKKLMMCCEEVFKIGKNMNEARKKRKLGENEKTGDREKMAVVDEEPVLNVSDENQLVSSTGADDCEVGLGNNSSEFMYWKRILQEDDELCGEAGTEMENKQVLEGLIAKLDGQNGEVLEIVI</sequence>
<keyword evidence="8" id="KW-0539">Nucleus</keyword>
<evidence type="ECO:0000256" key="9">
    <source>
        <dbReference type="RuleBase" id="RU004020"/>
    </source>
</evidence>
<dbReference type="Proteomes" id="UP001632038">
    <property type="component" value="Unassembled WGS sequence"/>
</dbReference>
<accession>A0ABD3BCQ1</accession>
<dbReference type="SUPFAM" id="SSF46785">
    <property type="entry name" value="Winged helix' DNA-binding domain"/>
    <property type="match status" value="1"/>
</dbReference>
<dbReference type="Gene3D" id="1.10.10.10">
    <property type="entry name" value="Winged helix-like DNA-binding domain superfamily/Winged helix DNA-binding domain"/>
    <property type="match status" value="1"/>
</dbReference>
<feature type="coiled-coil region" evidence="10">
    <location>
        <begin position="151"/>
        <end position="192"/>
    </location>
</feature>
<evidence type="ECO:0000256" key="3">
    <source>
        <dbReference type="ARBA" id="ARBA00022553"/>
    </source>
</evidence>
<dbReference type="InterPro" id="IPR000232">
    <property type="entry name" value="HSF_DNA-bd"/>
</dbReference>